<gene>
    <name evidence="1" type="ORF">M440DRAFT_1399207</name>
</gene>
<dbReference type="AlphaFoldDB" id="A0A2T4C8X3"/>
<proteinExistence type="predicted"/>
<protein>
    <submittedName>
        <fullName evidence="1">Uncharacterized protein</fullName>
    </submittedName>
</protein>
<dbReference type="InterPro" id="IPR049232">
    <property type="entry name" value="DUF6829"/>
</dbReference>
<evidence type="ECO:0000313" key="2">
    <source>
        <dbReference type="Proteomes" id="UP000240760"/>
    </source>
</evidence>
<reference evidence="1 2" key="1">
    <citation type="submission" date="2016-07" db="EMBL/GenBank/DDBJ databases">
        <title>Multiple horizontal gene transfer events from other fungi enriched the ability of initially mycotrophic Trichoderma (Ascomycota) to feed on dead plant biomass.</title>
        <authorList>
            <consortium name="DOE Joint Genome Institute"/>
            <person name="Aerts A."/>
            <person name="Atanasova L."/>
            <person name="Chenthamara K."/>
            <person name="Zhang J."/>
            <person name="Grujic M."/>
            <person name="Henrissat B."/>
            <person name="Kuo A."/>
            <person name="Salamov A."/>
            <person name="Lipzen A."/>
            <person name="Labutti K."/>
            <person name="Barry K."/>
            <person name="Miao Y."/>
            <person name="Rahimi M.J."/>
            <person name="Shen Q."/>
            <person name="Grigoriev I.V."/>
            <person name="Kubicek C.P."/>
            <person name="Druzhinina I.S."/>
        </authorList>
    </citation>
    <scope>NUCLEOTIDE SEQUENCE [LARGE SCALE GENOMIC DNA]</scope>
    <source>
        <strain evidence="1 2">ATCC 18648</strain>
    </source>
</reference>
<dbReference type="OrthoDB" id="5295627at2759"/>
<sequence length="449" mass="49678">MAAIRSIFQVSPIDFDLFFAVDDKDLLLQIYDRFSHELDRLQSAYSISDASINSPGTQSPSQLLYGTQYDEVNRTLVSILSLRWIYNDQYERFAATQPDKARLTRSSFNWIRTKLLDYLKSPVDLYTLLAYAIAHDLGKSPSLASDYYRRTGTPIAAENHDLILLRAVNIGLVPCIDSLPLAQRTDVVHSIQIGAEFNIGQAAQAECPPASLSVLLSLKGHERAFELQFMHQMLDIAGAAGHEDWSCAKKLVQPIFEAHEAVYDAATQIIRGERRLRDGYDAILQRRAGMLHGAGFRALDIGSDEDRALSRILCMGGVSSLEMAKLYGSVWDTLDANTTRCLVHSLNVDGSVAEPAVQPTYMPAMLTLGLDAAFTSSEESKATVLKVMLGYLARVMTLTDQQDGRAIIIERSVLWVVKDVVQSAAFRDDPKTLERADVPASVLLKSETG</sequence>
<dbReference type="STRING" id="983965.A0A2T4C8X3"/>
<evidence type="ECO:0000313" key="1">
    <source>
        <dbReference type="EMBL" id="PTB78027.1"/>
    </source>
</evidence>
<dbReference type="Pfam" id="PF20717">
    <property type="entry name" value="DUF6829"/>
    <property type="match status" value="1"/>
</dbReference>
<dbReference type="EMBL" id="KZ679129">
    <property type="protein sequence ID" value="PTB78027.1"/>
    <property type="molecule type" value="Genomic_DNA"/>
</dbReference>
<accession>A0A2T4C8X3</accession>
<name>A0A2T4C8X3_TRILO</name>
<keyword evidence="2" id="KW-1185">Reference proteome</keyword>
<organism evidence="1 2">
    <name type="scientific">Trichoderma longibrachiatum ATCC 18648</name>
    <dbReference type="NCBI Taxonomy" id="983965"/>
    <lineage>
        <taxon>Eukaryota</taxon>
        <taxon>Fungi</taxon>
        <taxon>Dikarya</taxon>
        <taxon>Ascomycota</taxon>
        <taxon>Pezizomycotina</taxon>
        <taxon>Sordariomycetes</taxon>
        <taxon>Hypocreomycetidae</taxon>
        <taxon>Hypocreales</taxon>
        <taxon>Hypocreaceae</taxon>
        <taxon>Trichoderma</taxon>
    </lineage>
</organism>
<dbReference type="Proteomes" id="UP000240760">
    <property type="component" value="Unassembled WGS sequence"/>
</dbReference>